<sequence length="369" mass="40788">MIRRETSTGHGVQDRQRYLDKIRDRVRKALPSIPGNAPIISGPGDQPVTVPIPGGGLGLPHFVPASPETPPDGWAQGPGQPGDIIRVIPPGGSGSGDGDPGTEPGDHDIDLTMTLDEWRQWILEDLQLPELRPKPTDQLTDPETVWTSRSRVGSQSTVDKRATLKEALRRSQQQRQPLRFTPDDLRYHSWVERDRPATAAVIYFLRDISASMGGERAYLARATAWYLAAVIQRAYPQCPIHFWVHDTAGREVPEADFLTLTEGGGTAAVPVYQAMQIHMDHGYPFTSYNRYVFHFTDGDLWDATQTEPLIAQWAPTLARFGVVLTAHPDMRALVWAKRIAATDAVRVAVDAERADVVPAVRYLLGEGDA</sequence>
<dbReference type="PANTHER" id="PTHR30510">
    <property type="entry name" value="UPF0229 PROTEIN YEAH"/>
    <property type="match status" value="1"/>
</dbReference>
<name>A0A7Y0L7F5_9FIRM</name>
<keyword evidence="3" id="KW-1185">Reference proteome</keyword>
<dbReference type="Proteomes" id="UP000533476">
    <property type="component" value="Unassembled WGS sequence"/>
</dbReference>
<organism evidence="2 3">
    <name type="scientific">Sulfobacillus harzensis</name>
    <dbReference type="NCBI Taxonomy" id="2729629"/>
    <lineage>
        <taxon>Bacteria</taxon>
        <taxon>Bacillati</taxon>
        <taxon>Bacillota</taxon>
        <taxon>Clostridia</taxon>
        <taxon>Eubacteriales</taxon>
        <taxon>Clostridiales Family XVII. Incertae Sedis</taxon>
        <taxon>Sulfobacillus</taxon>
    </lineage>
</organism>
<dbReference type="EMBL" id="JABBVZ010000067">
    <property type="protein sequence ID" value="NMP23820.1"/>
    <property type="molecule type" value="Genomic_DNA"/>
</dbReference>
<dbReference type="Pfam" id="PF04285">
    <property type="entry name" value="DUF444"/>
    <property type="match status" value="1"/>
</dbReference>
<dbReference type="SUPFAM" id="SSF53300">
    <property type="entry name" value="vWA-like"/>
    <property type="match status" value="1"/>
</dbReference>
<protein>
    <submittedName>
        <fullName evidence="2">DUF444 family protein</fullName>
    </submittedName>
</protein>
<feature type="region of interest" description="Disordered" evidence="1">
    <location>
        <begin position="132"/>
        <end position="159"/>
    </location>
</feature>
<feature type="region of interest" description="Disordered" evidence="1">
    <location>
        <begin position="54"/>
        <end position="107"/>
    </location>
</feature>
<comment type="caution">
    <text evidence="2">The sequence shown here is derived from an EMBL/GenBank/DDBJ whole genome shotgun (WGS) entry which is preliminary data.</text>
</comment>
<gene>
    <name evidence="2" type="ORF">HIJ39_15890</name>
</gene>
<dbReference type="InterPro" id="IPR036465">
    <property type="entry name" value="vWFA_dom_sf"/>
</dbReference>
<dbReference type="RefSeq" id="WP_169101419.1">
    <property type="nucleotide sequence ID" value="NZ_JABBVZ010000067.1"/>
</dbReference>
<reference evidence="2 3" key="1">
    <citation type="submission" date="2020-04" db="EMBL/GenBank/DDBJ databases">
        <authorList>
            <person name="Zhang R."/>
            <person name="Schippers A."/>
        </authorList>
    </citation>
    <scope>NUCLEOTIDE SEQUENCE [LARGE SCALE GENOMIC DNA]</scope>
    <source>
        <strain evidence="2 3">DSM 109850</strain>
    </source>
</reference>
<accession>A0A7Y0L7F5</accession>
<dbReference type="InterPro" id="IPR006698">
    <property type="entry name" value="UPF0229"/>
</dbReference>
<evidence type="ECO:0000313" key="2">
    <source>
        <dbReference type="EMBL" id="NMP23820.1"/>
    </source>
</evidence>
<proteinExistence type="predicted"/>
<feature type="compositionally biased region" description="Polar residues" evidence="1">
    <location>
        <begin position="137"/>
        <end position="157"/>
    </location>
</feature>
<dbReference type="PANTHER" id="PTHR30510:SF2">
    <property type="entry name" value="UPF0229 PROTEIN YEAH"/>
    <property type="match status" value="1"/>
</dbReference>
<evidence type="ECO:0000313" key="3">
    <source>
        <dbReference type="Proteomes" id="UP000533476"/>
    </source>
</evidence>
<dbReference type="AlphaFoldDB" id="A0A7Y0L7F5"/>
<evidence type="ECO:0000256" key="1">
    <source>
        <dbReference type="SAM" id="MobiDB-lite"/>
    </source>
</evidence>